<reference evidence="4 5" key="1">
    <citation type="submission" date="2018-06" db="EMBL/GenBank/DDBJ databases">
        <title>Genomic Encyclopedia of Archaeal and Bacterial Type Strains, Phase II (KMG-II): from individual species to whole genera.</title>
        <authorList>
            <person name="Goeker M."/>
        </authorList>
    </citation>
    <scope>NUCLEOTIDE SEQUENCE [LARGE SCALE GENOMIC DNA]</scope>
    <source>
        <strain evidence="4 5">DSM 23522</strain>
    </source>
</reference>
<dbReference type="SMART" id="SM00448">
    <property type="entry name" value="REC"/>
    <property type="match status" value="1"/>
</dbReference>
<gene>
    <name evidence="4" type="ORF">LV92_02631</name>
</gene>
<evidence type="ECO:0000313" key="4">
    <source>
        <dbReference type="EMBL" id="RAJ11699.1"/>
    </source>
</evidence>
<dbReference type="InterPro" id="IPR001789">
    <property type="entry name" value="Sig_transdc_resp-reg_receiver"/>
</dbReference>
<dbReference type="FunFam" id="3.40.50.2300:FF:000051">
    <property type="entry name" value="Two-component response regulator yehT"/>
    <property type="match status" value="1"/>
</dbReference>
<feature type="modified residue" description="4-aspartylphosphate" evidence="2">
    <location>
        <position position="54"/>
    </location>
</feature>
<dbReference type="SUPFAM" id="SSF52172">
    <property type="entry name" value="CheY-like"/>
    <property type="match status" value="1"/>
</dbReference>
<dbReference type="PANTHER" id="PTHR48111">
    <property type="entry name" value="REGULATOR OF RPOS"/>
    <property type="match status" value="1"/>
</dbReference>
<dbReference type="Pfam" id="PF04397">
    <property type="entry name" value="LytTR"/>
    <property type="match status" value="1"/>
</dbReference>
<dbReference type="Pfam" id="PF00072">
    <property type="entry name" value="Response_reg"/>
    <property type="match status" value="1"/>
</dbReference>
<dbReference type="Proteomes" id="UP000249696">
    <property type="component" value="Unassembled WGS sequence"/>
</dbReference>
<dbReference type="SMART" id="SM00850">
    <property type="entry name" value="LytTR"/>
    <property type="match status" value="1"/>
</dbReference>
<accession>A0A327R4G0</accession>
<dbReference type="PANTHER" id="PTHR48111:SF17">
    <property type="entry name" value="TRANSCRIPTIONAL REGULATORY PROTEIN YPDB"/>
    <property type="match status" value="1"/>
</dbReference>
<organism evidence="4 5">
    <name type="scientific">Arenibacter echinorum</name>
    <dbReference type="NCBI Taxonomy" id="440515"/>
    <lineage>
        <taxon>Bacteria</taxon>
        <taxon>Pseudomonadati</taxon>
        <taxon>Bacteroidota</taxon>
        <taxon>Flavobacteriia</taxon>
        <taxon>Flavobacteriales</taxon>
        <taxon>Flavobacteriaceae</taxon>
        <taxon>Arenibacter</taxon>
    </lineage>
</organism>
<evidence type="ECO:0000256" key="1">
    <source>
        <dbReference type="ARBA" id="ARBA00023125"/>
    </source>
</evidence>
<dbReference type="InterPro" id="IPR039420">
    <property type="entry name" value="WalR-like"/>
</dbReference>
<dbReference type="EMBL" id="QLLN01000004">
    <property type="protein sequence ID" value="RAJ11699.1"/>
    <property type="molecule type" value="Genomic_DNA"/>
</dbReference>
<keyword evidence="1" id="KW-0238">DNA-binding</keyword>
<protein>
    <submittedName>
        <fullName evidence="4">LytTR family two component transcriptional regulator</fullName>
    </submittedName>
</protein>
<keyword evidence="2" id="KW-0597">Phosphoprotein</keyword>
<dbReference type="GO" id="GO:0000156">
    <property type="term" value="F:phosphorelay response regulator activity"/>
    <property type="evidence" value="ECO:0007669"/>
    <property type="project" value="TreeGrafter"/>
</dbReference>
<dbReference type="GO" id="GO:0000976">
    <property type="term" value="F:transcription cis-regulatory region binding"/>
    <property type="evidence" value="ECO:0007669"/>
    <property type="project" value="TreeGrafter"/>
</dbReference>
<evidence type="ECO:0000259" key="3">
    <source>
        <dbReference type="PROSITE" id="PS50110"/>
    </source>
</evidence>
<dbReference type="GO" id="GO:0032993">
    <property type="term" value="C:protein-DNA complex"/>
    <property type="evidence" value="ECO:0007669"/>
    <property type="project" value="TreeGrafter"/>
</dbReference>
<evidence type="ECO:0000313" key="5">
    <source>
        <dbReference type="Proteomes" id="UP000249696"/>
    </source>
</evidence>
<dbReference type="Gene3D" id="3.40.50.2300">
    <property type="match status" value="1"/>
</dbReference>
<feature type="domain" description="Response regulatory" evidence="3">
    <location>
        <begin position="3"/>
        <end position="114"/>
    </location>
</feature>
<dbReference type="GO" id="GO:0005829">
    <property type="term" value="C:cytosol"/>
    <property type="evidence" value="ECO:0007669"/>
    <property type="project" value="TreeGrafter"/>
</dbReference>
<dbReference type="AlphaFoldDB" id="A0A327R4G0"/>
<dbReference type="InterPro" id="IPR007492">
    <property type="entry name" value="LytTR_DNA-bd_dom"/>
</dbReference>
<proteinExistence type="predicted"/>
<dbReference type="PROSITE" id="PS50110">
    <property type="entry name" value="RESPONSE_REGULATORY"/>
    <property type="match status" value="1"/>
</dbReference>
<evidence type="ECO:0000256" key="2">
    <source>
        <dbReference type="PROSITE-ProRule" id="PRU00169"/>
    </source>
</evidence>
<dbReference type="RefSeq" id="WP_111624064.1">
    <property type="nucleotide sequence ID" value="NZ_QLLN01000004.1"/>
</dbReference>
<name>A0A327R4G0_9FLAO</name>
<dbReference type="OrthoDB" id="2168082at2"/>
<comment type="caution">
    <text evidence="4">The sequence shown here is derived from an EMBL/GenBank/DDBJ whole genome shotgun (WGS) entry which is preliminary data.</text>
</comment>
<sequence length="237" mass="27393">MINCIAIDDEPLALELLKDNISKVPFLNLVATCNNAFMAMETMEKHPVDLVFIDIQMPGLTGLQFIGSLEKRPLVIFITAYKQYAVESYDLDVVDYLVKPVALERFIKACHRAKELYDLKSAKKTTPKKTVKDHFFVNVDYSQLKITFNDIIWMKGYGDYIKFHLKNAEHPLVVRTSFKELDRELPPNKFIRIHKSYSVAIDAITAIRKNSVFLGDRELSVGETYKEDLEKLLRREN</sequence>
<dbReference type="Gene3D" id="2.40.50.1020">
    <property type="entry name" value="LytTr DNA-binding domain"/>
    <property type="match status" value="1"/>
</dbReference>
<dbReference type="GO" id="GO:0006355">
    <property type="term" value="P:regulation of DNA-templated transcription"/>
    <property type="evidence" value="ECO:0007669"/>
    <property type="project" value="TreeGrafter"/>
</dbReference>
<dbReference type="InterPro" id="IPR011006">
    <property type="entry name" value="CheY-like_superfamily"/>
</dbReference>
<keyword evidence="5" id="KW-1185">Reference proteome</keyword>